<keyword evidence="1" id="KW-0812">Transmembrane</keyword>
<dbReference type="EMBL" id="UZAD01006024">
    <property type="protein sequence ID" value="VDN87684.1"/>
    <property type="molecule type" value="Genomic_DNA"/>
</dbReference>
<dbReference type="AlphaFoldDB" id="A0A0N4TE94"/>
<evidence type="ECO:0000313" key="2">
    <source>
        <dbReference type="EMBL" id="VDN87684.1"/>
    </source>
</evidence>
<dbReference type="WBParaSite" id="BPAG_0000653201-mRNA-1">
    <property type="protein sequence ID" value="BPAG_0000653201-mRNA-1"/>
    <property type="gene ID" value="BPAG_0000653201"/>
</dbReference>
<proteinExistence type="predicted"/>
<sequence>MHKLFQAGIEFITSGRPVFTDGKYFRDYGWYISGSTPTVQIMQDSQIPQLGFCLNLKRSANSLHIELSLPNIITSILFLLTPLLGQINLQIFAKMFVLFLQFSTLQLYSMLISPHLSSSASTPNILNIKL</sequence>
<keyword evidence="1" id="KW-1133">Transmembrane helix</keyword>
<feature type="transmembrane region" description="Helical" evidence="1">
    <location>
        <begin position="67"/>
        <end position="85"/>
    </location>
</feature>
<name>A0A0N4TE94_BRUPA</name>
<evidence type="ECO:0000256" key="1">
    <source>
        <dbReference type="SAM" id="Phobius"/>
    </source>
</evidence>
<dbReference type="STRING" id="6280.A0A0N4TE94"/>
<gene>
    <name evidence="2" type="ORF">BPAG_LOCUS6498</name>
</gene>
<keyword evidence="3" id="KW-1185">Reference proteome</keyword>
<protein>
    <submittedName>
        <fullName evidence="4">GMC_OxRdtase_N domain-containing protein</fullName>
    </submittedName>
</protein>
<evidence type="ECO:0000313" key="4">
    <source>
        <dbReference type="WBParaSite" id="BPAG_0000653201-mRNA-1"/>
    </source>
</evidence>
<reference evidence="2 3" key="2">
    <citation type="submission" date="2018-11" db="EMBL/GenBank/DDBJ databases">
        <authorList>
            <consortium name="Pathogen Informatics"/>
        </authorList>
    </citation>
    <scope>NUCLEOTIDE SEQUENCE [LARGE SCALE GENOMIC DNA]</scope>
</reference>
<evidence type="ECO:0000313" key="3">
    <source>
        <dbReference type="Proteomes" id="UP000278627"/>
    </source>
</evidence>
<organism evidence="4">
    <name type="scientific">Brugia pahangi</name>
    <name type="common">Filarial nematode worm</name>
    <dbReference type="NCBI Taxonomy" id="6280"/>
    <lineage>
        <taxon>Eukaryota</taxon>
        <taxon>Metazoa</taxon>
        <taxon>Ecdysozoa</taxon>
        <taxon>Nematoda</taxon>
        <taxon>Chromadorea</taxon>
        <taxon>Rhabditida</taxon>
        <taxon>Spirurina</taxon>
        <taxon>Spiruromorpha</taxon>
        <taxon>Filarioidea</taxon>
        <taxon>Onchocercidae</taxon>
        <taxon>Brugia</taxon>
    </lineage>
</organism>
<reference evidence="4" key="1">
    <citation type="submission" date="2017-02" db="UniProtKB">
        <authorList>
            <consortium name="WormBaseParasite"/>
        </authorList>
    </citation>
    <scope>IDENTIFICATION</scope>
</reference>
<keyword evidence="1" id="KW-0472">Membrane</keyword>
<dbReference type="Proteomes" id="UP000278627">
    <property type="component" value="Unassembled WGS sequence"/>
</dbReference>
<accession>A0A0N4TE94</accession>